<dbReference type="EMBL" id="JACKWZ010000027">
    <property type="protein sequence ID" value="KAF9421002.1"/>
    <property type="molecule type" value="Genomic_DNA"/>
</dbReference>
<name>A0A835GPY3_SPOEX</name>
<dbReference type="Proteomes" id="UP000648187">
    <property type="component" value="Unassembled WGS sequence"/>
</dbReference>
<proteinExistence type="predicted"/>
<feature type="region of interest" description="Disordered" evidence="1">
    <location>
        <begin position="101"/>
        <end position="135"/>
    </location>
</feature>
<feature type="compositionally biased region" description="Basic and acidic residues" evidence="1">
    <location>
        <begin position="58"/>
        <end position="67"/>
    </location>
</feature>
<protein>
    <submittedName>
        <fullName evidence="2">Uncharacterized protein</fullName>
    </submittedName>
</protein>
<organism evidence="2 3">
    <name type="scientific">Spodoptera exigua</name>
    <name type="common">Beet armyworm</name>
    <name type="synonym">Noctua fulgens</name>
    <dbReference type="NCBI Taxonomy" id="7107"/>
    <lineage>
        <taxon>Eukaryota</taxon>
        <taxon>Metazoa</taxon>
        <taxon>Ecdysozoa</taxon>
        <taxon>Arthropoda</taxon>
        <taxon>Hexapoda</taxon>
        <taxon>Insecta</taxon>
        <taxon>Pterygota</taxon>
        <taxon>Neoptera</taxon>
        <taxon>Endopterygota</taxon>
        <taxon>Lepidoptera</taxon>
        <taxon>Glossata</taxon>
        <taxon>Ditrysia</taxon>
        <taxon>Noctuoidea</taxon>
        <taxon>Noctuidae</taxon>
        <taxon>Amphipyrinae</taxon>
        <taxon>Spodoptera</taxon>
    </lineage>
</organism>
<dbReference type="AlphaFoldDB" id="A0A835GPY3"/>
<comment type="caution">
    <text evidence="2">The sequence shown here is derived from an EMBL/GenBank/DDBJ whole genome shotgun (WGS) entry which is preliminary data.</text>
</comment>
<evidence type="ECO:0000313" key="3">
    <source>
        <dbReference type="Proteomes" id="UP000648187"/>
    </source>
</evidence>
<evidence type="ECO:0000313" key="2">
    <source>
        <dbReference type="EMBL" id="KAF9421002.1"/>
    </source>
</evidence>
<feature type="compositionally biased region" description="Polar residues" evidence="1">
    <location>
        <begin position="38"/>
        <end position="47"/>
    </location>
</feature>
<accession>A0A835GPY3</accession>
<feature type="region of interest" description="Disordered" evidence="1">
    <location>
        <begin position="38"/>
        <end position="76"/>
    </location>
</feature>
<gene>
    <name evidence="2" type="ORF">HW555_002985</name>
</gene>
<reference evidence="2" key="1">
    <citation type="submission" date="2020-08" db="EMBL/GenBank/DDBJ databases">
        <title>Spodoptera exigua strain:BAW_Kor-Di-RS1 Genome sequencing and assembly.</title>
        <authorList>
            <person name="Kim J."/>
            <person name="Nam H.Y."/>
            <person name="Kwon M."/>
            <person name="Choi J.H."/>
            <person name="Cho S.R."/>
            <person name="Kim G.-H."/>
        </authorList>
    </citation>
    <scope>NUCLEOTIDE SEQUENCE</scope>
    <source>
        <strain evidence="2">BAW_Kor-Di-RS1</strain>
        <tissue evidence="2">Whole-body</tissue>
    </source>
</reference>
<sequence>MILLANIHGYIPSSHHAPGSAERSALTALHPTEKTNNLMEGCSQSRWVTAPRKRSYKRSLEHQDQTRPGDVAGGHAARDELPGACARLHARCMGGRRHVLQSPATQAASRARHVRDTGQSRVSMRDPQLGPPWTTRTRTCLPGSMDQSITDVINLPQVLGQGDHGIQASTLQPRRQRTVHARRDAGRRRGAQLSFPHDISVVLYTHHVAHHLSFFNARLVFITLVHGTIGVF</sequence>
<evidence type="ECO:0000256" key="1">
    <source>
        <dbReference type="SAM" id="MobiDB-lite"/>
    </source>
</evidence>
<keyword evidence="3" id="KW-1185">Reference proteome</keyword>